<keyword evidence="8" id="KW-1185">Reference proteome</keyword>
<dbReference type="KEGG" id="mpp:MICPUCDRAFT_5975"/>
<evidence type="ECO:0000256" key="2">
    <source>
        <dbReference type="ARBA" id="ARBA00006824"/>
    </source>
</evidence>
<feature type="non-terminal residue" evidence="7">
    <location>
        <position position="1"/>
    </location>
</feature>
<keyword evidence="3" id="KW-0812">Transmembrane</keyword>
<evidence type="ECO:0000256" key="5">
    <source>
        <dbReference type="ARBA" id="ARBA00023136"/>
    </source>
</evidence>
<evidence type="ECO:0000313" key="7">
    <source>
        <dbReference type="EMBL" id="EEH51993.1"/>
    </source>
</evidence>
<dbReference type="GO" id="GO:0016020">
    <property type="term" value="C:membrane"/>
    <property type="evidence" value="ECO:0007669"/>
    <property type="project" value="UniProtKB-SubCell"/>
</dbReference>
<dbReference type="OMA" id="IICHYWY"/>
<reference evidence="7 8" key="1">
    <citation type="journal article" date="2009" name="Science">
        <title>Green evolution and dynamic adaptations revealed by genomes of the marine picoeukaryotes Micromonas.</title>
        <authorList>
            <person name="Worden A.Z."/>
            <person name="Lee J.H."/>
            <person name="Mock T."/>
            <person name="Rouze P."/>
            <person name="Simmons M.P."/>
            <person name="Aerts A.L."/>
            <person name="Allen A.E."/>
            <person name="Cuvelier M.L."/>
            <person name="Derelle E."/>
            <person name="Everett M.V."/>
            <person name="Foulon E."/>
            <person name="Grimwood J."/>
            <person name="Gundlach H."/>
            <person name="Henrissat B."/>
            <person name="Napoli C."/>
            <person name="McDonald S.M."/>
            <person name="Parker M.S."/>
            <person name="Rombauts S."/>
            <person name="Salamov A."/>
            <person name="Von Dassow P."/>
            <person name="Badger J.H."/>
            <person name="Coutinho P.M."/>
            <person name="Demir E."/>
            <person name="Dubchak I."/>
            <person name="Gentemann C."/>
            <person name="Eikrem W."/>
            <person name="Gready J.E."/>
            <person name="John U."/>
            <person name="Lanier W."/>
            <person name="Lindquist E.A."/>
            <person name="Lucas S."/>
            <person name="Mayer K.F."/>
            <person name="Moreau H."/>
            <person name="Not F."/>
            <person name="Otillar R."/>
            <person name="Panaud O."/>
            <person name="Pangilinan J."/>
            <person name="Paulsen I."/>
            <person name="Piegu B."/>
            <person name="Poliakov A."/>
            <person name="Robbens S."/>
            <person name="Schmutz J."/>
            <person name="Toulza E."/>
            <person name="Wyss T."/>
            <person name="Zelensky A."/>
            <person name="Zhou K."/>
            <person name="Armbrust E.V."/>
            <person name="Bhattacharya D."/>
            <person name="Goodenough U.W."/>
            <person name="Van de Peer Y."/>
            <person name="Grigoriev I.V."/>
        </authorList>
    </citation>
    <scope>NUCLEOTIDE SEQUENCE [LARGE SCALE GENOMIC DNA]</scope>
    <source>
        <strain evidence="7 8">CCMP1545</strain>
    </source>
</reference>
<keyword evidence="5" id="KW-0472">Membrane</keyword>
<dbReference type="STRING" id="564608.C1N6V6"/>
<dbReference type="GO" id="GO:0005737">
    <property type="term" value="C:cytoplasm"/>
    <property type="evidence" value="ECO:0007669"/>
    <property type="project" value="TreeGrafter"/>
</dbReference>
<evidence type="ECO:0000256" key="1">
    <source>
        <dbReference type="ARBA" id="ARBA00004141"/>
    </source>
</evidence>
<evidence type="ECO:0000256" key="6">
    <source>
        <dbReference type="RuleBase" id="RU363053"/>
    </source>
</evidence>
<gene>
    <name evidence="7" type="ORF">MICPUCDRAFT_5975</name>
</gene>
<organism evidence="8">
    <name type="scientific">Micromonas pusilla (strain CCMP1545)</name>
    <name type="common">Picoplanktonic green alga</name>
    <dbReference type="NCBI Taxonomy" id="564608"/>
    <lineage>
        <taxon>Eukaryota</taxon>
        <taxon>Viridiplantae</taxon>
        <taxon>Chlorophyta</taxon>
        <taxon>Mamiellophyceae</taxon>
        <taxon>Mamiellales</taxon>
        <taxon>Mamiellaceae</taxon>
        <taxon>Micromonas</taxon>
    </lineage>
</organism>
<evidence type="ECO:0000313" key="8">
    <source>
        <dbReference type="Proteomes" id="UP000001876"/>
    </source>
</evidence>
<comment type="similarity">
    <text evidence="2 6">Belongs to the peroxisomal membrane protein PXMP2/4 family.</text>
</comment>
<dbReference type="Proteomes" id="UP000001876">
    <property type="component" value="Unassembled WGS sequence"/>
</dbReference>
<keyword evidence="4" id="KW-1133">Transmembrane helix</keyword>
<dbReference type="eggNOG" id="KOG1944">
    <property type="taxonomic scope" value="Eukaryota"/>
</dbReference>
<evidence type="ECO:0000256" key="3">
    <source>
        <dbReference type="ARBA" id="ARBA00022692"/>
    </source>
</evidence>
<dbReference type="AlphaFoldDB" id="C1N6V6"/>
<proteinExistence type="inferred from homology"/>
<comment type="subcellular location">
    <subcellularLocation>
        <location evidence="1">Membrane</location>
        <topology evidence="1">Multi-pass membrane protein</topology>
    </subcellularLocation>
</comment>
<name>C1N6V6_MICPC</name>
<dbReference type="PANTHER" id="PTHR11266">
    <property type="entry name" value="PEROXISOMAL MEMBRANE PROTEIN 2, PXMP2 MPV17"/>
    <property type="match status" value="1"/>
</dbReference>
<sequence>SFLTAYDAALASAPVLTKSITSWAGFTIADVVAQALTNALDLDANANDDGRSGSGSVRFDPSRTLRNGLFGLAFYGPVSGAWYACLDANVMTEDPNGATAVAAKTFLDQALWAPALVTSLFAWDLACSGEPLRDLIDTLYVNWSFWPAFHVLNFSFVPPGERILYVNVVQVIYNVFLCVKA</sequence>
<dbReference type="OrthoDB" id="10267969at2759"/>
<dbReference type="PANTHER" id="PTHR11266:SF17">
    <property type="entry name" value="PROTEIN MPV17"/>
    <property type="match status" value="1"/>
</dbReference>
<dbReference type="InterPro" id="IPR007248">
    <property type="entry name" value="Mpv17_PMP22"/>
</dbReference>
<protein>
    <submittedName>
        <fullName evidence="7">Predicted protein</fullName>
    </submittedName>
</protein>
<dbReference type="EMBL" id="GG663749">
    <property type="protein sequence ID" value="EEH51993.1"/>
    <property type="molecule type" value="Genomic_DNA"/>
</dbReference>
<dbReference type="Pfam" id="PF04117">
    <property type="entry name" value="Mpv17_PMP22"/>
    <property type="match status" value="1"/>
</dbReference>
<dbReference type="RefSeq" id="XP_003063620.1">
    <property type="nucleotide sequence ID" value="XM_003063574.1"/>
</dbReference>
<feature type="non-terminal residue" evidence="7">
    <location>
        <position position="181"/>
    </location>
</feature>
<accession>C1N6V6</accession>
<dbReference type="GeneID" id="9689239"/>
<evidence type="ECO:0000256" key="4">
    <source>
        <dbReference type="ARBA" id="ARBA00022989"/>
    </source>
</evidence>